<evidence type="ECO:0000256" key="5">
    <source>
        <dbReference type="ARBA" id="ARBA00007383"/>
    </source>
</evidence>
<evidence type="ECO:0000256" key="11">
    <source>
        <dbReference type="ARBA" id="ARBA00022759"/>
    </source>
</evidence>
<reference evidence="18" key="2">
    <citation type="submission" date="2021-04" db="EMBL/GenBank/DDBJ databases">
        <authorList>
            <person name="Gilroy R."/>
        </authorList>
    </citation>
    <scope>NUCLEOTIDE SEQUENCE</scope>
    <source>
        <strain evidence="18">CHK199-9574</strain>
    </source>
</reference>
<evidence type="ECO:0000256" key="16">
    <source>
        <dbReference type="RuleBase" id="RU003515"/>
    </source>
</evidence>
<feature type="binding site" evidence="14 15">
    <location>
        <position position="31"/>
    </location>
    <ligand>
        <name>a divalent metal cation</name>
        <dbReference type="ChEBI" id="CHEBI:60240"/>
    </ligand>
</feature>
<dbReference type="FunFam" id="3.30.420.10:FF:000006">
    <property type="entry name" value="Ribonuclease HII"/>
    <property type="match status" value="1"/>
</dbReference>
<dbReference type="GO" id="GO:0030145">
    <property type="term" value="F:manganese ion binding"/>
    <property type="evidence" value="ECO:0007669"/>
    <property type="project" value="UniProtKB-UniRule"/>
</dbReference>
<evidence type="ECO:0000313" key="19">
    <source>
        <dbReference type="Proteomes" id="UP000824135"/>
    </source>
</evidence>
<dbReference type="InterPro" id="IPR024567">
    <property type="entry name" value="RNase_HII/HIII_dom"/>
</dbReference>
<dbReference type="Pfam" id="PF01351">
    <property type="entry name" value="RNase_HII"/>
    <property type="match status" value="1"/>
</dbReference>
<dbReference type="Gene3D" id="3.30.420.10">
    <property type="entry name" value="Ribonuclease H-like superfamily/Ribonuclease H"/>
    <property type="match status" value="1"/>
</dbReference>
<proteinExistence type="inferred from homology"/>
<evidence type="ECO:0000256" key="4">
    <source>
        <dbReference type="ARBA" id="ARBA00004496"/>
    </source>
</evidence>
<evidence type="ECO:0000256" key="12">
    <source>
        <dbReference type="ARBA" id="ARBA00022801"/>
    </source>
</evidence>
<comment type="subcellular location">
    <subcellularLocation>
        <location evidence="4 14">Cytoplasm</location>
    </subcellularLocation>
</comment>
<dbReference type="AlphaFoldDB" id="A0A9D2CGD2"/>
<dbReference type="PANTHER" id="PTHR10954">
    <property type="entry name" value="RIBONUCLEASE H2 SUBUNIT A"/>
    <property type="match status" value="1"/>
</dbReference>
<gene>
    <name evidence="14" type="primary">rnhB</name>
    <name evidence="18" type="ORF">H9728_03975</name>
</gene>
<comment type="function">
    <text evidence="3 14 16">Endonuclease that specifically degrades the RNA of RNA-DNA hybrids.</text>
</comment>
<dbReference type="Proteomes" id="UP000824135">
    <property type="component" value="Unassembled WGS sequence"/>
</dbReference>
<dbReference type="InterPro" id="IPR022898">
    <property type="entry name" value="RNase_HII"/>
</dbReference>
<dbReference type="InterPro" id="IPR036397">
    <property type="entry name" value="RNaseH_sf"/>
</dbReference>
<dbReference type="PROSITE" id="PS51975">
    <property type="entry name" value="RNASE_H_2"/>
    <property type="match status" value="1"/>
</dbReference>
<comment type="similarity">
    <text evidence="5 14 16">Belongs to the RNase HII family.</text>
</comment>
<evidence type="ECO:0000259" key="17">
    <source>
        <dbReference type="PROSITE" id="PS51975"/>
    </source>
</evidence>
<feature type="binding site" evidence="14 15">
    <location>
        <position position="30"/>
    </location>
    <ligand>
        <name>a divalent metal cation</name>
        <dbReference type="ChEBI" id="CHEBI:60240"/>
    </ligand>
</feature>
<evidence type="ECO:0000313" key="18">
    <source>
        <dbReference type="EMBL" id="HIY78181.1"/>
    </source>
</evidence>
<keyword evidence="12 14" id="KW-0378">Hydrolase</keyword>
<dbReference type="InterPro" id="IPR001352">
    <property type="entry name" value="RNase_HII/HIII"/>
</dbReference>
<name>A0A9D2CGD2_9FIRM</name>
<evidence type="ECO:0000256" key="13">
    <source>
        <dbReference type="ARBA" id="ARBA00023211"/>
    </source>
</evidence>
<dbReference type="EC" id="3.1.26.4" evidence="6 14"/>
<evidence type="ECO:0000256" key="8">
    <source>
        <dbReference type="ARBA" id="ARBA00022490"/>
    </source>
</evidence>
<feature type="domain" description="RNase H type-2" evidence="17">
    <location>
        <begin position="24"/>
        <end position="215"/>
    </location>
</feature>
<accession>A0A9D2CGD2</accession>
<evidence type="ECO:0000256" key="10">
    <source>
        <dbReference type="ARBA" id="ARBA00022723"/>
    </source>
</evidence>
<dbReference type="GO" id="GO:0032299">
    <property type="term" value="C:ribonuclease H2 complex"/>
    <property type="evidence" value="ECO:0007669"/>
    <property type="project" value="TreeGrafter"/>
</dbReference>
<evidence type="ECO:0000256" key="6">
    <source>
        <dbReference type="ARBA" id="ARBA00012180"/>
    </source>
</evidence>
<dbReference type="SUPFAM" id="SSF53098">
    <property type="entry name" value="Ribonuclease H-like"/>
    <property type="match status" value="1"/>
</dbReference>
<comment type="catalytic activity">
    <reaction evidence="1 14 15 16">
        <text>Endonucleolytic cleavage to 5'-phosphomonoester.</text>
        <dbReference type="EC" id="3.1.26.4"/>
    </reaction>
</comment>
<dbReference type="CDD" id="cd07182">
    <property type="entry name" value="RNase_HII_bacteria_HII_like"/>
    <property type="match status" value="1"/>
</dbReference>
<dbReference type="HAMAP" id="MF_00052_B">
    <property type="entry name" value="RNase_HII_B"/>
    <property type="match status" value="1"/>
</dbReference>
<dbReference type="GO" id="GO:0006298">
    <property type="term" value="P:mismatch repair"/>
    <property type="evidence" value="ECO:0007669"/>
    <property type="project" value="TreeGrafter"/>
</dbReference>
<reference evidence="18" key="1">
    <citation type="journal article" date="2021" name="PeerJ">
        <title>Extensive microbial diversity within the chicken gut microbiome revealed by metagenomics and culture.</title>
        <authorList>
            <person name="Gilroy R."/>
            <person name="Ravi A."/>
            <person name="Getino M."/>
            <person name="Pursley I."/>
            <person name="Horton D.L."/>
            <person name="Alikhan N.F."/>
            <person name="Baker D."/>
            <person name="Gharbi K."/>
            <person name="Hall N."/>
            <person name="Watson M."/>
            <person name="Adriaenssens E.M."/>
            <person name="Foster-Nyarko E."/>
            <person name="Jarju S."/>
            <person name="Secka A."/>
            <person name="Antonio M."/>
            <person name="Oren A."/>
            <person name="Chaudhuri R.R."/>
            <person name="La Ragione R."/>
            <person name="Hildebrand F."/>
            <person name="Pallen M.J."/>
        </authorList>
    </citation>
    <scope>NUCLEOTIDE SEQUENCE</scope>
    <source>
        <strain evidence="18">CHK199-9574</strain>
    </source>
</reference>
<dbReference type="EMBL" id="DXCO01000030">
    <property type="protein sequence ID" value="HIY78181.1"/>
    <property type="molecule type" value="Genomic_DNA"/>
</dbReference>
<dbReference type="InterPro" id="IPR012337">
    <property type="entry name" value="RNaseH-like_sf"/>
</dbReference>
<evidence type="ECO:0000256" key="9">
    <source>
        <dbReference type="ARBA" id="ARBA00022722"/>
    </source>
</evidence>
<evidence type="ECO:0000256" key="15">
    <source>
        <dbReference type="PROSITE-ProRule" id="PRU01319"/>
    </source>
</evidence>
<comment type="caution">
    <text evidence="18">The sequence shown here is derived from an EMBL/GenBank/DDBJ whole genome shotgun (WGS) entry which is preliminary data.</text>
</comment>
<keyword evidence="9 14" id="KW-0540">Nuclease</keyword>
<comment type="cofactor">
    <cofactor evidence="2">
        <name>Mg(2+)</name>
        <dbReference type="ChEBI" id="CHEBI:18420"/>
    </cofactor>
</comment>
<keyword evidence="8 14" id="KW-0963">Cytoplasm</keyword>
<dbReference type="NCBIfam" id="NF000594">
    <property type="entry name" value="PRK00015.1-1"/>
    <property type="match status" value="1"/>
</dbReference>
<dbReference type="GO" id="GO:0003723">
    <property type="term" value="F:RNA binding"/>
    <property type="evidence" value="ECO:0007669"/>
    <property type="project" value="UniProtKB-UniRule"/>
</dbReference>
<evidence type="ECO:0000256" key="7">
    <source>
        <dbReference type="ARBA" id="ARBA00019179"/>
    </source>
</evidence>
<evidence type="ECO:0000256" key="14">
    <source>
        <dbReference type="HAMAP-Rule" id="MF_00052"/>
    </source>
</evidence>
<keyword evidence="11 14" id="KW-0255">Endonuclease</keyword>
<dbReference type="GO" id="GO:0043137">
    <property type="term" value="P:DNA replication, removal of RNA primer"/>
    <property type="evidence" value="ECO:0007669"/>
    <property type="project" value="TreeGrafter"/>
</dbReference>
<dbReference type="GO" id="GO:0005737">
    <property type="term" value="C:cytoplasm"/>
    <property type="evidence" value="ECO:0007669"/>
    <property type="project" value="UniProtKB-SubCell"/>
</dbReference>
<sequence>MKGTLEKIIEKLAYEREMLSAGAEYVAGADEVGRGPLAGPVVCAAVILPLEEESLILGVDDSKKIKEGDRERLAGQIKERAVAYKICEVSNAEIDRINILEATKLCMKRAVEGLSVPPDVVLTDGNFRLDIDIPQQNIVRGDALSYSIGAASILAKVYRDALMREYDKKYPEYGFAAHKGYGTQAHIRAIGEYGLCEIHRRTFTTKLSVKSERNGR</sequence>
<evidence type="ECO:0000256" key="1">
    <source>
        <dbReference type="ARBA" id="ARBA00000077"/>
    </source>
</evidence>
<comment type="cofactor">
    <cofactor evidence="14 15">
        <name>Mn(2+)</name>
        <dbReference type="ChEBI" id="CHEBI:29035"/>
    </cofactor>
    <cofactor evidence="14 15">
        <name>Mg(2+)</name>
        <dbReference type="ChEBI" id="CHEBI:18420"/>
    </cofactor>
    <text evidence="14 15">Manganese or magnesium. Binds 1 divalent metal ion per monomer in the absence of substrate. May bind a second metal ion after substrate binding.</text>
</comment>
<evidence type="ECO:0000256" key="2">
    <source>
        <dbReference type="ARBA" id="ARBA00001946"/>
    </source>
</evidence>
<dbReference type="PANTHER" id="PTHR10954:SF18">
    <property type="entry name" value="RIBONUCLEASE HII"/>
    <property type="match status" value="1"/>
</dbReference>
<dbReference type="NCBIfam" id="NF000595">
    <property type="entry name" value="PRK00015.1-3"/>
    <property type="match status" value="1"/>
</dbReference>
<organism evidence="18 19">
    <name type="scientific">Candidatus Borkfalkia excrementavium</name>
    <dbReference type="NCBI Taxonomy" id="2838505"/>
    <lineage>
        <taxon>Bacteria</taxon>
        <taxon>Bacillati</taxon>
        <taxon>Bacillota</taxon>
        <taxon>Clostridia</taxon>
        <taxon>Christensenellales</taxon>
        <taxon>Christensenellaceae</taxon>
        <taxon>Candidatus Borkfalkia</taxon>
    </lineage>
</organism>
<evidence type="ECO:0000256" key="3">
    <source>
        <dbReference type="ARBA" id="ARBA00004065"/>
    </source>
</evidence>
<keyword evidence="13 14" id="KW-0464">Manganese</keyword>
<keyword evidence="10 14" id="KW-0479">Metal-binding</keyword>
<feature type="binding site" evidence="14 15">
    <location>
        <position position="124"/>
    </location>
    <ligand>
        <name>a divalent metal cation</name>
        <dbReference type="ChEBI" id="CHEBI:60240"/>
    </ligand>
</feature>
<protein>
    <recommendedName>
        <fullName evidence="7 14">Ribonuclease HII</fullName>
        <shortName evidence="14">RNase HII</shortName>
        <ecNumber evidence="6 14">3.1.26.4</ecNumber>
    </recommendedName>
</protein>
<dbReference type="GO" id="GO:0004523">
    <property type="term" value="F:RNA-DNA hybrid ribonuclease activity"/>
    <property type="evidence" value="ECO:0007669"/>
    <property type="project" value="UniProtKB-UniRule"/>
</dbReference>